<comment type="similarity">
    <text evidence="1">Belongs to the Fmt family.</text>
</comment>
<evidence type="ECO:0000256" key="4">
    <source>
        <dbReference type="ARBA" id="ARBA00022917"/>
    </source>
</evidence>
<sequence>MGWPVFKSLSKRHFGASWSLLRYLHTNTVRKLCCDKKLYEDITEPIKKSPPWNVMFFGTDEFALRSLESLHKEQQRGGLIERLDVVSVPLRKSVTAVRRYCQKEGLWLIEWPVTVPQGVYDVGIVASFGHLIPASVIKAFPMGIINVHGSLLPRWRGAAPVIHALLNQDQETGITLMRIAPHRFDVGQLVSRVKVPVQWNIKSKELTAHLAKVGAQELLSILPNLPQHLRDARPQTSEGITKAPKINEASSRVCWGEWSCNNIQAHYRALDDYTPLWSLWQGTPVKLRAMVMQEALSTSKRDAETLKVPPQAGRARNVKENISTKSISGVKSFKSDCTVKNDFVVENSTITHPCHSVDIKSQRMDVIEMTGSVVYDRKAKAIKVRCRDGWVAFQCVLLKGRKLMTAQDFYNGFISKISKDLHRFT</sequence>
<keyword evidence="4" id="KW-0648">Protein biosynthesis</keyword>
<organism evidence="7 8">
    <name type="scientific">Chionoecetes opilio</name>
    <name type="common">Atlantic snow crab</name>
    <name type="synonym">Cancer opilio</name>
    <dbReference type="NCBI Taxonomy" id="41210"/>
    <lineage>
        <taxon>Eukaryota</taxon>
        <taxon>Metazoa</taxon>
        <taxon>Ecdysozoa</taxon>
        <taxon>Arthropoda</taxon>
        <taxon>Crustacea</taxon>
        <taxon>Multicrustacea</taxon>
        <taxon>Malacostraca</taxon>
        <taxon>Eumalacostraca</taxon>
        <taxon>Eucarida</taxon>
        <taxon>Decapoda</taxon>
        <taxon>Pleocyemata</taxon>
        <taxon>Brachyura</taxon>
        <taxon>Eubrachyura</taxon>
        <taxon>Majoidea</taxon>
        <taxon>Majidae</taxon>
        <taxon>Chionoecetes</taxon>
    </lineage>
</organism>
<dbReference type="PANTHER" id="PTHR11138:SF5">
    <property type="entry name" value="METHIONYL-TRNA FORMYLTRANSFERASE, MITOCHONDRIAL"/>
    <property type="match status" value="1"/>
</dbReference>
<accession>A0A8J4Y0G1</accession>
<evidence type="ECO:0000259" key="6">
    <source>
        <dbReference type="Pfam" id="PF02911"/>
    </source>
</evidence>
<evidence type="ECO:0000256" key="3">
    <source>
        <dbReference type="ARBA" id="ARBA00022679"/>
    </source>
</evidence>
<evidence type="ECO:0000313" key="7">
    <source>
        <dbReference type="EMBL" id="KAG0718778.1"/>
    </source>
</evidence>
<gene>
    <name evidence="7" type="primary">Mtfmt</name>
    <name evidence="7" type="ORF">GWK47_051792</name>
</gene>
<dbReference type="EMBL" id="JACEEZ010015501">
    <property type="protein sequence ID" value="KAG0718778.1"/>
    <property type="molecule type" value="Genomic_DNA"/>
</dbReference>
<evidence type="ECO:0000259" key="5">
    <source>
        <dbReference type="Pfam" id="PF00551"/>
    </source>
</evidence>
<dbReference type="OrthoDB" id="10268103at2759"/>
<dbReference type="AlphaFoldDB" id="A0A8J4Y0G1"/>
<comment type="caution">
    <text evidence="7">The sequence shown here is derived from an EMBL/GenBank/DDBJ whole genome shotgun (WGS) entry which is preliminary data.</text>
</comment>
<evidence type="ECO:0000256" key="2">
    <source>
        <dbReference type="ARBA" id="ARBA00012261"/>
    </source>
</evidence>
<dbReference type="GO" id="GO:0004479">
    <property type="term" value="F:methionyl-tRNA formyltransferase activity"/>
    <property type="evidence" value="ECO:0007669"/>
    <property type="project" value="UniProtKB-EC"/>
</dbReference>
<proteinExistence type="inferred from homology"/>
<protein>
    <recommendedName>
        <fullName evidence="2">methionyl-tRNA formyltransferase</fullName>
        <ecNumber evidence="2">2.1.2.9</ecNumber>
    </recommendedName>
</protein>
<dbReference type="InterPro" id="IPR036477">
    <property type="entry name" value="Formyl_transf_N_sf"/>
</dbReference>
<dbReference type="CDD" id="cd08646">
    <property type="entry name" value="FMT_core_Met-tRNA-FMT_N"/>
    <property type="match status" value="1"/>
</dbReference>
<dbReference type="InterPro" id="IPR002376">
    <property type="entry name" value="Formyl_transf_N"/>
</dbReference>
<name>A0A8J4Y0G1_CHIOP</name>
<dbReference type="Pfam" id="PF02911">
    <property type="entry name" value="Formyl_trans_C"/>
    <property type="match status" value="1"/>
</dbReference>
<dbReference type="SUPFAM" id="SSF53328">
    <property type="entry name" value="Formyltransferase"/>
    <property type="match status" value="1"/>
</dbReference>
<keyword evidence="8" id="KW-1185">Reference proteome</keyword>
<evidence type="ECO:0000313" key="8">
    <source>
        <dbReference type="Proteomes" id="UP000770661"/>
    </source>
</evidence>
<dbReference type="GO" id="GO:0005739">
    <property type="term" value="C:mitochondrion"/>
    <property type="evidence" value="ECO:0007669"/>
    <property type="project" value="TreeGrafter"/>
</dbReference>
<keyword evidence="3" id="KW-0808">Transferase</keyword>
<reference evidence="7" key="1">
    <citation type="submission" date="2020-07" db="EMBL/GenBank/DDBJ databases">
        <title>The High-quality genome of the commercially important snow crab, Chionoecetes opilio.</title>
        <authorList>
            <person name="Jeong J.-H."/>
            <person name="Ryu S."/>
        </authorList>
    </citation>
    <scope>NUCLEOTIDE SEQUENCE</scope>
    <source>
        <strain evidence="7">MADBK_172401_WGS</strain>
        <tissue evidence="7">Digestive gland</tissue>
    </source>
</reference>
<dbReference type="Pfam" id="PF00551">
    <property type="entry name" value="Formyl_trans_N"/>
    <property type="match status" value="1"/>
</dbReference>
<dbReference type="Gene3D" id="3.40.50.12230">
    <property type="match status" value="1"/>
</dbReference>
<dbReference type="PANTHER" id="PTHR11138">
    <property type="entry name" value="METHIONYL-TRNA FORMYLTRANSFERASE"/>
    <property type="match status" value="1"/>
</dbReference>
<dbReference type="EC" id="2.1.2.9" evidence="2"/>
<evidence type="ECO:0000256" key="1">
    <source>
        <dbReference type="ARBA" id="ARBA00010699"/>
    </source>
</evidence>
<dbReference type="Proteomes" id="UP000770661">
    <property type="component" value="Unassembled WGS sequence"/>
</dbReference>
<feature type="domain" description="Formyl transferase N-terminal" evidence="5">
    <location>
        <begin position="121"/>
        <end position="219"/>
    </location>
</feature>
<dbReference type="InterPro" id="IPR041711">
    <property type="entry name" value="Met-tRNA-FMT_N"/>
</dbReference>
<feature type="domain" description="Formyl transferase C-terminal" evidence="6">
    <location>
        <begin position="365"/>
        <end position="413"/>
    </location>
</feature>
<dbReference type="InterPro" id="IPR005793">
    <property type="entry name" value="Formyl_trans_C"/>
</dbReference>